<evidence type="ECO:0000256" key="9">
    <source>
        <dbReference type="ARBA" id="ARBA00046608"/>
    </source>
</evidence>
<evidence type="ECO:0000256" key="7">
    <source>
        <dbReference type="ARBA" id="ARBA00023264"/>
    </source>
</evidence>
<organism evidence="11 12">
    <name type="scientific">Elstera litoralis</name>
    <dbReference type="NCBI Taxonomy" id="552518"/>
    <lineage>
        <taxon>Bacteria</taxon>
        <taxon>Pseudomonadati</taxon>
        <taxon>Pseudomonadota</taxon>
        <taxon>Alphaproteobacteria</taxon>
        <taxon>Rhodospirillales</taxon>
        <taxon>Rhodospirillaceae</taxon>
        <taxon>Elstera</taxon>
    </lineage>
</organism>
<evidence type="ECO:0000256" key="5">
    <source>
        <dbReference type="ARBA" id="ARBA00023098"/>
    </source>
</evidence>
<dbReference type="PANTHER" id="PTHR30100">
    <property type="entry name" value="FATTY ACID/PHOSPHOLIPID SYNTHESIS PROTEIN PLSX"/>
    <property type="match status" value="1"/>
</dbReference>
<dbReference type="PATRIC" id="fig|552518.3.peg.1288"/>
<keyword evidence="3 10" id="KW-0444">Lipid biosynthesis</keyword>
<dbReference type="HAMAP" id="MF_00019">
    <property type="entry name" value="PlsX"/>
    <property type="match status" value="1"/>
</dbReference>
<proteinExistence type="inferred from homology"/>
<evidence type="ECO:0000256" key="3">
    <source>
        <dbReference type="ARBA" id="ARBA00022516"/>
    </source>
</evidence>
<dbReference type="AlphaFoldDB" id="A0A0F3IT57"/>
<dbReference type="EC" id="2.3.1.274" evidence="8 10"/>
<dbReference type="RefSeq" id="WP_045775661.1">
    <property type="nucleotide sequence ID" value="NZ_LAJY01000224.1"/>
</dbReference>
<keyword evidence="7 10" id="KW-1208">Phospholipid metabolism</keyword>
<evidence type="ECO:0000256" key="2">
    <source>
        <dbReference type="ARBA" id="ARBA00022490"/>
    </source>
</evidence>
<dbReference type="PIRSF" id="PIRSF002465">
    <property type="entry name" value="Phsphlp_syn_PlsX"/>
    <property type="match status" value="1"/>
</dbReference>
<dbReference type="InterPro" id="IPR003664">
    <property type="entry name" value="FA_synthesis"/>
</dbReference>
<evidence type="ECO:0000256" key="1">
    <source>
        <dbReference type="ARBA" id="ARBA00001232"/>
    </source>
</evidence>
<dbReference type="OrthoDB" id="9806408at2"/>
<dbReference type="SUPFAM" id="SSF53659">
    <property type="entry name" value="Isocitrate/Isopropylmalate dehydrogenase-like"/>
    <property type="match status" value="1"/>
</dbReference>
<keyword evidence="2 10" id="KW-0963">Cytoplasm</keyword>
<dbReference type="EMBL" id="LAJY01000224">
    <property type="protein sequence ID" value="KJV09733.1"/>
    <property type="molecule type" value="Genomic_DNA"/>
</dbReference>
<dbReference type="NCBIfam" id="TIGR00182">
    <property type="entry name" value="plsX"/>
    <property type="match status" value="1"/>
</dbReference>
<dbReference type="GO" id="GO:0006633">
    <property type="term" value="P:fatty acid biosynthetic process"/>
    <property type="evidence" value="ECO:0007669"/>
    <property type="project" value="UniProtKB-UniRule"/>
</dbReference>
<dbReference type="GO" id="GO:0008654">
    <property type="term" value="P:phospholipid biosynthetic process"/>
    <property type="evidence" value="ECO:0007669"/>
    <property type="project" value="UniProtKB-KW"/>
</dbReference>
<gene>
    <name evidence="10" type="primary">plsX</name>
    <name evidence="11" type="ORF">VZ95_09690</name>
</gene>
<sequence length="351" mass="37184">MTARLTIALDVMGGDRAPAIVIDGANIARERFPNVDFLMVGDEQRIEPLLARLPLLRKVSHVLHTDKSVSSDEKPSTALRNGRRSSMRLALDAVADGRAAAAVSAGNTGALMAMAKLSLRTLPGIDRPAIASIIPSQRGETVMLDLGANVTCDAQNLLQFAIMGDAFARAVLGLTNPTIGLLNIGAEEMKGREELRQAAILLRESPLAAQFHGFVEGNNLSTGSVDVVVTDGFTGNVALKTAEGTAQLIVHFLRESFKSSIWARIAYVLMRPALTQFRNRVDPRRYNGAVFVGLNGIAVKSHGGTDGLGFANAIGVAVDMAMHGFIDKIRSQVAVLQATSADPTPAVSLAP</sequence>
<dbReference type="Pfam" id="PF02504">
    <property type="entry name" value="FA_synthesis"/>
    <property type="match status" value="1"/>
</dbReference>
<accession>A0A0F3IT57</accession>
<protein>
    <recommendedName>
        <fullName evidence="8 10">Phosphate acyltransferase</fullName>
        <ecNumber evidence="8 10">2.3.1.274</ecNumber>
    </recommendedName>
    <alternativeName>
        <fullName evidence="10">Acyl-ACP phosphotransacylase</fullName>
    </alternativeName>
    <alternativeName>
        <fullName evidence="10">Acyl-[acyl-carrier-protein]--phosphate acyltransferase</fullName>
    </alternativeName>
    <alternativeName>
        <fullName evidence="10">Phosphate-acyl-ACP acyltransferase</fullName>
    </alternativeName>
</protein>
<evidence type="ECO:0000256" key="8">
    <source>
        <dbReference type="ARBA" id="ARBA00024069"/>
    </source>
</evidence>
<dbReference type="PANTHER" id="PTHR30100:SF1">
    <property type="entry name" value="PHOSPHATE ACYLTRANSFERASE"/>
    <property type="match status" value="1"/>
</dbReference>
<evidence type="ECO:0000313" key="11">
    <source>
        <dbReference type="EMBL" id="KJV09733.1"/>
    </source>
</evidence>
<comment type="catalytic activity">
    <reaction evidence="1 10">
        <text>a fatty acyl-[ACP] + phosphate = an acyl phosphate + holo-[ACP]</text>
        <dbReference type="Rhea" id="RHEA:42292"/>
        <dbReference type="Rhea" id="RHEA-COMP:9685"/>
        <dbReference type="Rhea" id="RHEA-COMP:14125"/>
        <dbReference type="ChEBI" id="CHEBI:43474"/>
        <dbReference type="ChEBI" id="CHEBI:59918"/>
        <dbReference type="ChEBI" id="CHEBI:64479"/>
        <dbReference type="ChEBI" id="CHEBI:138651"/>
        <dbReference type="EC" id="2.3.1.274"/>
    </reaction>
</comment>
<evidence type="ECO:0000256" key="10">
    <source>
        <dbReference type="HAMAP-Rule" id="MF_00019"/>
    </source>
</evidence>
<evidence type="ECO:0000256" key="4">
    <source>
        <dbReference type="ARBA" id="ARBA00022679"/>
    </source>
</evidence>
<keyword evidence="11" id="KW-0012">Acyltransferase</keyword>
<comment type="caution">
    <text evidence="11">The sequence shown here is derived from an EMBL/GenBank/DDBJ whole genome shotgun (WGS) entry which is preliminary data.</text>
</comment>
<name>A0A0F3IT57_9PROT</name>
<keyword evidence="6 10" id="KW-0594">Phospholipid biosynthesis</keyword>
<keyword evidence="12" id="KW-1185">Reference proteome</keyword>
<comment type="subunit">
    <text evidence="9 10">Homodimer. Probably interacts with PlsY.</text>
</comment>
<reference evidence="11 12" key="1">
    <citation type="submission" date="2015-03" db="EMBL/GenBank/DDBJ databases">
        <title>Draft genome sequence of Elstera litoralis.</title>
        <authorList>
            <person name="Rahalkar M.C."/>
            <person name="Dhakephalkar P.K."/>
            <person name="Pore S.D."/>
            <person name="Arora P."/>
            <person name="Kapse N.G."/>
            <person name="Pandit P.S."/>
        </authorList>
    </citation>
    <scope>NUCLEOTIDE SEQUENCE [LARGE SCALE GENOMIC DNA]</scope>
    <source>
        <strain evidence="11 12">Dia-1</strain>
    </source>
</reference>
<dbReference type="UniPathway" id="UPA00085"/>
<dbReference type="Proteomes" id="UP000033774">
    <property type="component" value="Unassembled WGS sequence"/>
</dbReference>
<dbReference type="Gene3D" id="3.40.718.10">
    <property type="entry name" value="Isopropylmalate Dehydrogenase"/>
    <property type="match status" value="1"/>
</dbReference>
<keyword evidence="5 10" id="KW-0443">Lipid metabolism</keyword>
<comment type="pathway">
    <text evidence="10">Lipid metabolism; phospholipid metabolism.</text>
</comment>
<keyword evidence="4 10" id="KW-0808">Transferase</keyword>
<evidence type="ECO:0000313" key="12">
    <source>
        <dbReference type="Proteomes" id="UP000033774"/>
    </source>
</evidence>
<evidence type="ECO:0000256" key="6">
    <source>
        <dbReference type="ARBA" id="ARBA00023209"/>
    </source>
</evidence>
<comment type="similarity">
    <text evidence="10">Belongs to the PlsX family.</text>
</comment>
<dbReference type="InterPro" id="IPR012281">
    <property type="entry name" value="Phospholipid_synth_PlsX-like"/>
</dbReference>
<dbReference type="GO" id="GO:0005737">
    <property type="term" value="C:cytoplasm"/>
    <property type="evidence" value="ECO:0007669"/>
    <property type="project" value="UniProtKB-SubCell"/>
</dbReference>
<comment type="function">
    <text evidence="10">Catalyzes the reversible formation of acyl-phosphate (acyl-PO(4)) from acyl-[acyl-carrier-protein] (acyl-ACP). This enzyme utilizes acyl-ACP as fatty acyl donor, but not acyl-CoA.</text>
</comment>
<dbReference type="GO" id="GO:0043811">
    <property type="term" value="F:phosphate:acyl-[acyl carrier protein] acyltransferase activity"/>
    <property type="evidence" value="ECO:0007669"/>
    <property type="project" value="UniProtKB-UniRule"/>
</dbReference>
<comment type="subcellular location">
    <subcellularLocation>
        <location evidence="10">Cytoplasm</location>
    </subcellularLocation>
    <text evidence="10">Associated with the membrane possibly through PlsY.</text>
</comment>